<feature type="region of interest" description="Disordered" evidence="1">
    <location>
        <begin position="47"/>
        <end position="98"/>
    </location>
</feature>
<dbReference type="Pfam" id="PF00437">
    <property type="entry name" value="T2SSE"/>
    <property type="match status" value="1"/>
</dbReference>
<sequence length="337" mass="36697">MPSTNESKSNERRQTTERRLHSLLSHLQLLGMTSPFFRHASNAVQYATNDSNNNRNVTSPNTPQSKSRIPETKSSSSRKQEGKIIFNSSLNTQDANKPNSLENLYRNLRPHAFQSSQTAPPNNREEQLNKTLQQMAVQSTKSRIGGSDVLLQFSPLVTGQVRHSQVTYISPHSASESADSTSLQAGVLLVASTRADVRRAFIERLCQAAVERSALVYSIATQGGVNVSTDGVYKLSTHPTLSRRAILNALLRHGAHLLVFGTISTRDDVMSLMDAAYTGYHCVAEIYGESAHDVLSRLEAIGVDVSMLPQNLRIVVPAIPSTTVAAGSTTSPEQSNG</sequence>
<evidence type="ECO:0000313" key="3">
    <source>
        <dbReference type="EMBL" id="KAG2388316.1"/>
    </source>
</evidence>
<proteinExistence type="predicted"/>
<dbReference type="InterPro" id="IPR027417">
    <property type="entry name" value="P-loop_NTPase"/>
</dbReference>
<protein>
    <recommendedName>
        <fullName evidence="2">Bacterial type II secretion system protein E domain-containing protein</fullName>
    </recommendedName>
</protein>
<dbReference type="EMBL" id="PYSW02000010">
    <property type="protein sequence ID" value="KAG2388316.1"/>
    <property type="molecule type" value="Genomic_DNA"/>
</dbReference>
<gene>
    <name evidence="3" type="ORF">C9374_000480</name>
</gene>
<evidence type="ECO:0000256" key="1">
    <source>
        <dbReference type="SAM" id="MobiDB-lite"/>
    </source>
</evidence>
<feature type="domain" description="Bacterial type II secretion system protein E" evidence="2">
    <location>
        <begin position="232"/>
        <end position="316"/>
    </location>
</feature>
<reference evidence="3 4" key="1">
    <citation type="journal article" date="2018" name="BMC Genomics">
        <title>The genome of Naegleria lovaniensis, the basis for a comparative approach to unravel pathogenicity factors of the human pathogenic amoeba N. fowleri.</title>
        <authorList>
            <person name="Liechti N."/>
            <person name="Schurch N."/>
            <person name="Bruggmann R."/>
            <person name="Wittwer M."/>
        </authorList>
    </citation>
    <scope>NUCLEOTIDE SEQUENCE [LARGE SCALE GENOMIC DNA]</scope>
    <source>
        <strain evidence="3 4">ATCC 30569</strain>
    </source>
</reference>
<dbReference type="InterPro" id="IPR001482">
    <property type="entry name" value="T2SS/T4SS_dom"/>
</dbReference>
<comment type="caution">
    <text evidence="3">The sequence shown here is derived from an EMBL/GenBank/DDBJ whole genome shotgun (WGS) entry which is preliminary data.</text>
</comment>
<dbReference type="RefSeq" id="XP_044552308.1">
    <property type="nucleotide sequence ID" value="XM_044694479.1"/>
</dbReference>
<name>A0AA88KP60_NAELO</name>
<keyword evidence="4" id="KW-1185">Reference proteome</keyword>
<dbReference type="Proteomes" id="UP000816034">
    <property type="component" value="Unassembled WGS sequence"/>
</dbReference>
<evidence type="ECO:0000313" key="4">
    <source>
        <dbReference type="Proteomes" id="UP000816034"/>
    </source>
</evidence>
<accession>A0AA88KP60</accession>
<feature type="compositionally biased region" description="Polar residues" evidence="1">
    <location>
        <begin position="47"/>
        <end position="77"/>
    </location>
</feature>
<dbReference type="GeneID" id="68092942"/>
<evidence type="ECO:0000259" key="2">
    <source>
        <dbReference type="Pfam" id="PF00437"/>
    </source>
</evidence>
<organism evidence="3 4">
    <name type="scientific">Naegleria lovaniensis</name>
    <name type="common">Amoeba</name>
    <dbReference type="NCBI Taxonomy" id="51637"/>
    <lineage>
        <taxon>Eukaryota</taxon>
        <taxon>Discoba</taxon>
        <taxon>Heterolobosea</taxon>
        <taxon>Tetramitia</taxon>
        <taxon>Eutetramitia</taxon>
        <taxon>Vahlkampfiidae</taxon>
        <taxon>Naegleria</taxon>
    </lineage>
</organism>
<dbReference type="Gene3D" id="3.40.50.300">
    <property type="entry name" value="P-loop containing nucleotide triphosphate hydrolases"/>
    <property type="match status" value="1"/>
</dbReference>
<feature type="compositionally biased region" description="Polar residues" evidence="1">
    <location>
        <begin position="86"/>
        <end position="98"/>
    </location>
</feature>
<dbReference type="AlphaFoldDB" id="A0AA88KP60"/>